<protein>
    <recommendedName>
        <fullName evidence="3">isochorismate synthase</fullName>
        <ecNumber evidence="3">5.4.4.2</ecNumber>
    </recommendedName>
    <alternativeName>
        <fullName evidence="5">Isochorismate mutase</fullName>
    </alternativeName>
</protein>
<dbReference type="Pfam" id="PF00425">
    <property type="entry name" value="Chorismate_bind"/>
    <property type="match status" value="1"/>
</dbReference>
<gene>
    <name evidence="7" type="ORF">JCM19294_191</name>
</gene>
<name>A0A090Q3T7_9FLAO</name>
<keyword evidence="4 7" id="KW-0413">Isomerase</keyword>
<dbReference type="AlphaFoldDB" id="A0A090Q3T7"/>
<proteinExistence type="inferred from homology"/>
<evidence type="ECO:0000256" key="2">
    <source>
        <dbReference type="ARBA" id="ARBA00005297"/>
    </source>
</evidence>
<dbReference type="Gene3D" id="3.60.120.10">
    <property type="entry name" value="Anthranilate synthase"/>
    <property type="match status" value="1"/>
</dbReference>
<sequence length="345" mass="39557">MNSPFLHQVSQLLAQELPFFVLKKSNENRVNLFYQSDQEWHRTTPLEEDYIVFAPFLKEQHSVYIPVENSISFPWTHQKVESTLPEFDKEVNKDEYLMLVNKAINNLQEGDLRKVVLSRKQTIKSHLSQVKLLERLLNLYPTANSYFFYHPKVGAWMGATPELLLKIENTTLKTMSLAGTVAYDGVTDIYWGKKEREEQQLVTDYIVEQLKMTNATDIETSQPQTVQAGAICHLKTDIKAQINPNDMYKYLNALHPTPAVCGMPTKQALQFIKENEGYDRSFYTGYLGVVNNNNKNAEFFVNLRCIELNDKTATLYVGGGITALSHAQAEYLEIVNKMGTMLRVL</sequence>
<dbReference type="NCBIfam" id="TIGR00543">
    <property type="entry name" value="isochor_syn"/>
    <property type="match status" value="1"/>
</dbReference>
<dbReference type="Proteomes" id="UP000029221">
    <property type="component" value="Unassembled WGS sequence"/>
</dbReference>
<reference evidence="7" key="1">
    <citation type="journal article" date="2014" name="Genome Announc.">
        <title>Draft Genome Sequences of Marine Flavobacterium Nonlabens Strains NR17, NR24, NR27, NR32, NR33, and Ara13.</title>
        <authorList>
            <person name="Nakanishi M."/>
            <person name="Meirelles P."/>
            <person name="Suzuki R."/>
            <person name="Takatani N."/>
            <person name="Mino S."/>
            <person name="Suda W."/>
            <person name="Oshima K."/>
            <person name="Hattori M."/>
            <person name="Ohkuma M."/>
            <person name="Hosokawa M."/>
            <person name="Miyashita K."/>
            <person name="Thompson F.L."/>
            <person name="Niwa A."/>
            <person name="Sawabe T."/>
            <person name="Sawabe T."/>
        </authorList>
    </citation>
    <scope>NUCLEOTIDE SEQUENCE [LARGE SCALE GENOMIC DNA]</scope>
    <source>
        <strain evidence="7">JCM 19294</strain>
    </source>
</reference>
<keyword evidence="8" id="KW-1185">Reference proteome</keyword>
<evidence type="ECO:0000256" key="1">
    <source>
        <dbReference type="ARBA" id="ARBA00000799"/>
    </source>
</evidence>
<comment type="similarity">
    <text evidence="2">Belongs to the isochorismate synthase family.</text>
</comment>
<evidence type="ECO:0000256" key="5">
    <source>
        <dbReference type="ARBA" id="ARBA00041564"/>
    </source>
</evidence>
<evidence type="ECO:0000259" key="6">
    <source>
        <dbReference type="Pfam" id="PF00425"/>
    </source>
</evidence>
<dbReference type="InterPro" id="IPR005801">
    <property type="entry name" value="ADC_synthase"/>
</dbReference>
<dbReference type="PANTHER" id="PTHR42839:SF2">
    <property type="entry name" value="ISOCHORISMATE SYNTHASE ENTC"/>
    <property type="match status" value="1"/>
</dbReference>
<dbReference type="SUPFAM" id="SSF56322">
    <property type="entry name" value="ADC synthase"/>
    <property type="match status" value="1"/>
</dbReference>
<comment type="catalytic activity">
    <reaction evidence="1">
        <text>chorismate = isochorismate</text>
        <dbReference type="Rhea" id="RHEA:18985"/>
        <dbReference type="ChEBI" id="CHEBI:29748"/>
        <dbReference type="ChEBI" id="CHEBI:29780"/>
        <dbReference type="EC" id="5.4.4.2"/>
    </reaction>
</comment>
<dbReference type="STRING" id="319236.BST91_06415"/>
<dbReference type="EMBL" id="BBML01000006">
    <property type="protein sequence ID" value="GAK97655.1"/>
    <property type="molecule type" value="Genomic_DNA"/>
</dbReference>
<comment type="caution">
    <text evidence="7">The sequence shown here is derived from an EMBL/GenBank/DDBJ whole genome shotgun (WGS) entry which is preliminary data.</text>
</comment>
<dbReference type="RefSeq" id="WP_042279385.1">
    <property type="nucleotide sequence ID" value="NZ_BBML01000006.1"/>
</dbReference>
<feature type="domain" description="Chorismate-utilising enzyme C-terminal" evidence="6">
    <location>
        <begin position="93"/>
        <end position="337"/>
    </location>
</feature>
<dbReference type="eggNOG" id="COG1169">
    <property type="taxonomic scope" value="Bacteria"/>
</dbReference>
<dbReference type="GO" id="GO:0008909">
    <property type="term" value="F:isochorismate synthase activity"/>
    <property type="evidence" value="ECO:0007669"/>
    <property type="project" value="UniProtKB-EC"/>
</dbReference>
<evidence type="ECO:0000313" key="8">
    <source>
        <dbReference type="Proteomes" id="UP000029221"/>
    </source>
</evidence>
<dbReference type="EC" id="5.4.4.2" evidence="3"/>
<dbReference type="InterPro" id="IPR015890">
    <property type="entry name" value="Chorismate_C"/>
</dbReference>
<evidence type="ECO:0000256" key="4">
    <source>
        <dbReference type="ARBA" id="ARBA00023235"/>
    </source>
</evidence>
<dbReference type="InterPro" id="IPR004561">
    <property type="entry name" value="IsoChor_synthase"/>
</dbReference>
<evidence type="ECO:0000313" key="7">
    <source>
        <dbReference type="EMBL" id="GAK97655.1"/>
    </source>
</evidence>
<dbReference type="PANTHER" id="PTHR42839">
    <property type="entry name" value="ISOCHORISMATE SYNTHASE ENTC"/>
    <property type="match status" value="1"/>
</dbReference>
<evidence type="ECO:0000256" key="3">
    <source>
        <dbReference type="ARBA" id="ARBA00012824"/>
    </source>
</evidence>
<organism evidence="7 8">
    <name type="scientific">Nonlabens tegetincola</name>
    <dbReference type="NCBI Taxonomy" id="323273"/>
    <lineage>
        <taxon>Bacteria</taxon>
        <taxon>Pseudomonadati</taxon>
        <taxon>Bacteroidota</taxon>
        <taxon>Flavobacteriia</taxon>
        <taxon>Flavobacteriales</taxon>
        <taxon>Flavobacteriaceae</taxon>
        <taxon>Nonlabens</taxon>
    </lineage>
</organism>
<accession>A0A090Q3T7</accession>